<evidence type="ECO:0000313" key="1">
    <source>
        <dbReference type="EMBL" id="MEP1059437.1"/>
    </source>
</evidence>
<comment type="caution">
    <text evidence="1">The sequence shown here is derived from an EMBL/GenBank/DDBJ whole genome shotgun (WGS) entry which is preliminary data.</text>
</comment>
<organism evidence="1 2">
    <name type="scientific">Stenomitos frigidus AS-A4</name>
    <dbReference type="NCBI Taxonomy" id="2933935"/>
    <lineage>
        <taxon>Bacteria</taxon>
        <taxon>Bacillati</taxon>
        <taxon>Cyanobacteriota</taxon>
        <taxon>Cyanophyceae</taxon>
        <taxon>Leptolyngbyales</taxon>
        <taxon>Leptolyngbyaceae</taxon>
        <taxon>Stenomitos</taxon>
    </lineage>
</organism>
<reference evidence="1 2" key="1">
    <citation type="submission" date="2022-04" db="EMBL/GenBank/DDBJ databases">
        <title>Positive selection, recombination, and allopatry shape intraspecific diversity of widespread and dominant cyanobacteria.</title>
        <authorList>
            <person name="Wei J."/>
            <person name="Shu W."/>
            <person name="Hu C."/>
        </authorList>
    </citation>
    <scope>NUCLEOTIDE SEQUENCE [LARGE SCALE GENOMIC DNA]</scope>
    <source>
        <strain evidence="1 2">AS-A4</strain>
    </source>
</reference>
<keyword evidence="2" id="KW-1185">Reference proteome</keyword>
<sequence length="391" mass="43963">MHRQSNNLTAHTINTQKPYRFGAILSVGMGNMTRYLSFRKYAERDSEVDLTWAPIKHFIAPNEPNPLRYLPEPFYTRAVILYQSFPVLRHMHQFDAVLFHMFEAYTVACCRSVLWKQPLLIWNNDDPPVVNPSTHPLYPKDFNKLLWRHRFRLGLDLWCAKQTAAFIPWSEWGKNIWVDECGIPSQRVQPIHPGLDLELWSDMTFLRVDAAAKPKILFVGGDFVRKGGDVLLQVFSQQFAESAELHLVTKEPPTVTLPNVYVYTDLAPNDGRLAQLYAQASLFVLPTTADLSSWACLEAMASGCAVISTEVGGVRDIVRHGETGLTVPVGDASALAAAMRSLLGNPTLCHQMCVQGRNVVERDFNAAINVPRILAVMKEAVDRKRASSKSS</sequence>
<accession>A0ABV0KJL5</accession>
<dbReference type="EMBL" id="JAMPLM010000010">
    <property type="protein sequence ID" value="MEP1059437.1"/>
    <property type="molecule type" value="Genomic_DNA"/>
</dbReference>
<dbReference type="Proteomes" id="UP001476950">
    <property type="component" value="Unassembled WGS sequence"/>
</dbReference>
<dbReference type="SUPFAM" id="SSF53756">
    <property type="entry name" value="UDP-Glycosyltransferase/glycogen phosphorylase"/>
    <property type="match status" value="1"/>
</dbReference>
<dbReference type="RefSeq" id="WP_190448796.1">
    <property type="nucleotide sequence ID" value="NZ_JAMPLM010000010.1"/>
</dbReference>
<dbReference type="PANTHER" id="PTHR45947:SF3">
    <property type="entry name" value="SULFOQUINOVOSYL TRANSFERASE SQD2"/>
    <property type="match status" value="1"/>
</dbReference>
<name>A0ABV0KJL5_9CYAN</name>
<dbReference type="CDD" id="cd03801">
    <property type="entry name" value="GT4_PimA-like"/>
    <property type="match status" value="1"/>
</dbReference>
<evidence type="ECO:0000313" key="2">
    <source>
        <dbReference type="Proteomes" id="UP001476950"/>
    </source>
</evidence>
<proteinExistence type="predicted"/>
<dbReference type="Pfam" id="PF13692">
    <property type="entry name" value="Glyco_trans_1_4"/>
    <property type="match status" value="1"/>
</dbReference>
<dbReference type="InterPro" id="IPR050194">
    <property type="entry name" value="Glycosyltransferase_grp1"/>
</dbReference>
<protein>
    <submittedName>
        <fullName evidence="1">Glycosyltransferase family 4 protein</fullName>
    </submittedName>
</protein>
<dbReference type="PANTHER" id="PTHR45947">
    <property type="entry name" value="SULFOQUINOVOSYL TRANSFERASE SQD2"/>
    <property type="match status" value="1"/>
</dbReference>
<dbReference type="Gene3D" id="3.40.50.2000">
    <property type="entry name" value="Glycogen Phosphorylase B"/>
    <property type="match status" value="2"/>
</dbReference>
<gene>
    <name evidence="1" type="ORF">NDI38_13395</name>
</gene>